<evidence type="ECO:0000313" key="1">
    <source>
        <dbReference type="RefSeq" id="XP_016457214.1"/>
    </source>
</evidence>
<feature type="non-terminal residue" evidence="1">
    <location>
        <position position="216"/>
    </location>
</feature>
<dbReference type="AlphaFoldDB" id="A0A1S3YYE0"/>
<gene>
    <name evidence="1" type="primary">LOC107781092</name>
</gene>
<protein>
    <submittedName>
        <fullName evidence="1">Ubiquitin receptor RAD23c-like</fullName>
    </submittedName>
</protein>
<proteinExistence type="predicted"/>
<dbReference type="RefSeq" id="XP_016457214.1">
    <property type="nucleotide sequence ID" value="XM_016601728.1"/>
</dbReference>
<accession>A0A1S3YYE0</accession>
<reference evidence="1" key="1">
    <citation type="submission" date="2025-08" db="UniProtKB">
        <authorList>
            <consortium name="RefSeq"/>
        </authorList>
    </citation>
    <scope>IDENTIFICATION</scope>
</reference>
<name>A0A1S3YYE0_TOBAC</name>
<dbReference type="KEGG" id="nta:107781092"/>
<organism evidence="1">
    <name type="scientific">Nicotiana tabacum</name>
    <name type="common">Common tobacco</name>
    <dbReference type="NCBI Taxonomy" id="4097"/>
    <lineage>
        <taxon>Eukaryota</taxon>
        <taxon>Viridiplantae</taxon>
        <taxon>Streptophyta</taxon>
        <taxon>Embryophyta</taxon>
        <taxon>Tracheophyta</taxon>
        <taxon>Spermatophyta</taxon>
        <taxon>Magnoliopsida</taxon>
        <taxon>eudicotyledons</taxon>
        <taxon>Gunneridae</taxon>
        <taxon>Pentapetalae</taxon>
        <taxon>asterids</taxon>
        <taxon>lamiids</taxon>
        <taxon>Solanales</taxon>
        <taxon>Solanaceae</taxon>
        <taxon>Nicotianoideae</taxon>
        <taxon>Nicotianeae</taxon>
        <taxon>Nicotiana</taxon>
    </lineage>
</organism>
<dbReference type="OrthoDB" id="1243298at2759"/>
<dbReference type="PaxDb" id="4097-A0A1S3YYE0"/>
<sequence>MRGYDTKVKLKKPFTWYSLMDANNPKKKVQPPTTTGQFNEPTMVVAEAVDVPSSSDEPFSSVAAMPPPSSTTPTAVPAIALTSAMKPVPMPIVPLSALRSSVQAPQFPPTIEETLKKLLENQNTIMATLVTKLATAGDLPFDMLLDLDHSIPDPTAPSAPVAPAGQSEEPAIAADTTEAIGGGAQTPTTRTPKQRVHVGQVPGVMPVQPIVPVQPM</sequence>